<dbReference type="NCBIfam" id="TIGR03972">
    <property type="entry name" value="rSAM_TYW1"/>
    <property type="match status" value="1"/>
</dbReference>
<feature type="binding site" evidence="9">
    <location>
        <position position="93"/>
    </location>
    <ligand>
        <name>[4Fe-4S] cluster</name>
        <dbReference type="ChEBI" id="CHEBI:49883"/>
        <label>2</label>
        <note>4Fe-4S-S-AdoMet</note>
    </ligand>
</feature>
<protein>
    <recommendedName>
        <fullName evidence="9">S-adenosyl-L-methionine-dependent tRNA 4-demethylwyosine synthase</fullName>
        <ecNumber evidence="9">4.1.3.44</ecNumber>
    </recommendedName>
    <alternativeName>
        <fullName evidence="9">tRNA wyosine derivatives biosynthesis protein Taw1</fullName>
    </alternativeName>
</protein>
<dbReference type="PROSITE" id="PS51918">
    <property type="entry name" value="RADICAL_SAM"/>
    <property type="match status" value="1"/>
</dbReference>
<evidence type="ECO:0000313" key="13">
    <source>
        <dbReference type="Proteomes" id="UP001140258"/>
    </source>
</evidence>
<dbReference type="InterPro" id="IPR023993">
    <property type="entry name" value="TYW1_archaea"/>
</dbReference>
<feature type="binding site" evidence="9">
    <location>
        <position position="70"/>
    </location>
    <ligand>
        <name>[4Fe-4S] cluster</name>
        <dbReference type="ChEBI" id="CHEBI:49883"/>
        <label>1</label>
    </ligand>
</feature>
<name>A0ABT2EZR7_METVO</name>
<evidence type="ECO:0000256" key="4">
    <source>
        <dbReference type="ARBA" id="ARBA00022723"/>
    </source>
</evidence>
<dbReference type="Proteomes" id="UP001140258">
    <property type="component" value="Unassembled WGS sequence"/>
</dbReference>
<dbReference type="GO" id="GO:0102521">
    <property type="term" value="F:tRNA-4-demethylwyosine synthase activity"/>
    <property type="evidence" value="ECO:0007669"/>
    <property type="project" value="UniProtKB-EC"/>
</dbReference>
<keyword evidence="3 9" id="KW-0819">tRNA processing</keyword>
<dbReference type="Pfam" id="PF08608">
    <property type="entry name" value="Wyosine_form"/>
    <property type="match status" value="1"/>
</dbReference>
<dbReference type="SFLD" id="SFLDG01071">
    <property type="entry name" value="tRNA_wybutosine-synthesizing"/>
    <property type="match status" value="1"/>
</dbReference>
<keyword evidence="6 9" id="KW-0411">Iron-sulfur</keyword>
<dbReference type="SFLD" id="SFLDF00284">
    <property type="entry name" value="tRNA_wybutosine-synthesizing"/>
    <property type="match status" value="1"/>
</dbReference>
<dbReference type="InterPro" id="IPR034556">
    <property type="entry name" value="tRNA_wybutosine-synthase"/>
</dbReference>
<evidence type="ECO:0000256" key="6">
    <source>
        <dbReference type="ARBA" id="ARBA00023014"/>
    </source>
</evidence>
<comment type="similarity">
    <text evidence="9">Belongs to the TYW1 family.</text>
</comment>
<comment type="catalytic activity">
    <reaction evidence="8 9">
        <text>N(1)-methylguanosine(37) in tRNA(Phe) + pyruvate + S-adenosyl-L-methionine = 4-demethylwyosine(37) in tRNA(Phe) + 5'-deoxyadenosine + L-methionine + CO2 + H2O</text>
        <dbReference type="Rhea" id="RHEA:36347"/>
        <dbReference type="Rhea" id="RHEA-COMP:10164"/>
        <dbReference type="Rhea" id="RHEA-COMP:10165"/>
        <dbReference type="ChEBI" id="CHEBI:15361"/>
        <dbReference type="ChEBI" id="CHEBI:15377"/>
        <dbReference type="ChEBI" id="CHEBI:16526"/>
        <dbReference type="ChEBI" id="CHEBI:17319"/>
        <dbReference type="ChEBI" id="CHEBI:57844"/>
        <dbReference type="ChEBI" id="CHEBI:59789"/>
        <dbReference type="ChEBI" id="CHEBI:64315"/>
        <dbReference type="ChEBI" id="CHEBI:73542"/>
        <dbReference type="EC" id="4.1.3.44"/>
    </reaction>
</comment>
<comment type="cofactor">
    <cofactor evidence="9">
        <name>[4Fe-4S] cluster</name>
        <dbReference type="ChEBI" id="CHEBI:49883"/>
    </cofactor>
    <text evidence="9">Binds 2 [4Fe-4S] clusters. Binds 1 [4Fe-4S] cluster coordinated with 3 cysteines and an exchangeable S-adenosyl-L-methionine.</text>
</comment>
<organism evidence="12 13">
    <name type="scientific">Methanococcus voltae PS</name>
    <dbReference type="NCBI Taxonomy" id="523842"/>
    <lineage>
        <taxon>Archaea</taxon>
        <taxon>Methanobacteriati</taxon>
        <taxon>Methanobacteriota</taxon>
        <taxon>Methanomada group</taxon>
        <taxon>Methanococci</taxon>
        <taxon>Methanococcales</taxon>
        <taxon>Methanococcaceae</taxon>
        <taxon>Methanococcus</taxon>
    </lineage>
</organism>
<feature type="domain" description="Radical SAM core" evidence="11">
    <location>
        <begin position="76"/>
        <end position="321"/>
    </location>
</feature>
<feature type="binding site" evidence="9">
    <location>
        <position position="57"/>
    </location>
    <ligand>
        <name>[4Fe-4S] cluster</name>
        <dbReference type="ChEBI" id="CHEBI:49883"/>
        <label>1</label>
    </ligand>
</feature>
<evidence type="ECO:0000256" key="1">
    <source>
        <dbReference type="ARBA" id="ARBA00022485"/>
    </source>
</evidence>
<dbReference type="SFLD" id="SFLDS00029">
    <property type="entry name" value="Radical_SAM"/>
    <property type="match status" value="1"/>
</dbReference>
<dbReference type="InterPro" id="IPR058240">
    <property type="entry name" value="rSAM_sf"/>
</dbReference>
<keyword evidence="4 9" id="KW-0479">Metal-binding</keyword>
<feature type="region of interest" description="Disordered" evidence="10">
    <location>
        <begin position="1"/>
        <end position="22"/>
    </location>
</feature>
<keyword evidence="7 9" id="KW-0456">Lyase</keyword>
<keyword evidence="5 9" id="KW-0408">Iron</keyword>
<evidence type="ECO:0000313" key="12">
    <source>
        <dbReference type="EMBL" id="MCS3922630.1"/>
    </source>
</evidence>
<comment type="subunit">
    <text evidence="9">Monomer.</text>
</comment>
<evidence type="ECO:0000256" key="8">
    <source>
        <dbReference type="ARBA" id="ARBA00049466"/>
    </source>
</evidence>
<dbReference type="EC" id="4.1.3.44" evidence="9"/>
<gene>
    <name evidence="9" type="primary">taw1</name>
    <name evidence="12" type="ORF">M2325_001326</name>
</gene>
<keyword evidence="13" id="KW-1185">Reference proteome</keyword>
<dbReference type="Gene3D" id="3.20.20.70">
    <property type="entry name" value="Aldolase class I"/>
    <property type="match status" value="1"/>
</dbReference>
<proteinExistence type="inferred from homology"/>
<dbReference type="PANTHER" id="PTHR13930">
    <property type="entry name" value="S-ADENOSYL-L-METHIONINE-DEPENDENT TRNA 4-DEMETHYLWYOSINE SYNTHASE"/>
    <property type="match status" value="1"/>
</dbReference>
<sequence length="349" mass="40610">MENNIDNKNNYSNLKKDKKSQKIQNLEKRIPQIPEQLYNILRKQHYQIEDHSAVKLCGWVRKSFLEDKVCYKSKFYGINTHRCIQGTPSVIWCQQQCEFCWRVLPSDLGINEPNFKAPKWKEPEEVAEDILKMHKTIITGYKGIIDRIGTEKYKEATEPKHVALSLAGEPTMYPYIDELINIFHKKKISTFVVSNGILTDVIEKINPTQLYVSLDAYDLPSYKKICRGTEQDWQSILNTLDVLGEKGRTCLRTTVIKNINDDLSKFTELYDRANVNFIEVKSYMNVGYSRNRLNLDDMIKHDDLISMCNNIEDKSIFKVIDDAPESRVVLLSNTKDDRVVNPKIDFENL</sequence>
<evidence type="ECO:0000256" key="7">
    <source>
        <dbReference type="ARBA" id="ARBA00023239"/>
    </source>
</evidence>
<dbReference type="PANTHER" id="PTHR13930:SF0">
    <property type="entry name" value="S-ADENOSYL-L-METHIONINE-DEPENDENT TRNA 4-DEMETHYLWYOSINE SYNTHASE TYW1-RELATED"/>
    <property type="match status" value="1"/>
</dbReference>
<keyword evidence="9" id="KW-0963">Cytoplasm</keyword>
<dbReference type="SUPFAM" id="SSF102114">
    <property type="entry name" value="Radical SAM enzymes"/>
    <property type="match status" value="1"/>
</dbReference>
<evidence type="ECO:0000256" key="2">
    <source>
        <dbReference type="ARBA" id="ARBA00022691"/>
    </source>
</evidence>
<dbReference type="HAMAP" id="MF_01921">
    <property type="entry name" value="TYW1_archaea"/>
    <property type="match status" value="1"/>
</dbReference>
<dbReference type="Pfam" id="PF04055">
    <property type="entry name" value="Radical_SAM"/>
    <property type="match status" value="1"/>
</dbReference>
<dbReference type="CDD" id="cd01335">
    <property type="entry name" value="Radical_SAM"/>
    <property type="match status" value="1"/>
</dbReference>
<feature type="binding site" evidence="9">
    <location>
        <position position="83"/>
    </location>
    <ligand>
        <name>[4Fe-4S] cluster</name>
        <dbReference type="ChEBI" id="CHEBI:49883"/>
        <label>1</label>
    </ligand>
</feature>
<comment type="caution">
    <text evidence="12">The sequence shown here is derived from an EMBL/GenBank/DDBJ whole genome shotgun (WGS) entry which is preliminary data.</text>
</comment>
<comment type="function">
    <text evidence="9">Component of the wyosine derivatives biosynthesis pathway that catalyzes the condensation of N-methylguanine with 2 carbon atoms from pyruvate to form the tricyclic 4-demethylwyosine (imG-14) on guanosine-37 of tRNA(Phe).</text>
</comment>
<evidence type="ECO:0000256" key="9">
    <source>
        <dbReference type="HAMAP-Rule" id="MF_01921"/>
    </source>
</evidence>
<evidence type="ECO:0000256" key="5">
    <source>
        <dbReference type="ARBA" id="ARBA00023004"/>
    </source>
</evidence>
<keyword evidence="1 9" id="KW-0004">4Fe-4S</keyword>
<evidence type="ECO:0000259" key="11">
    <source>
        <dbReference type="PROSITE" id="PS51918"/>
    </source>
</evidence>
<feature type="compositionally biased region" description="Polar residues" evidence="10">
    <location>
        <begin position="1"/>
        <end position="13"/>
    </location>
</feature>
<reference evidence="12" key="1">
    <citation type="submission" date="2022-08" db="EMBL/GenBank/DDBJ databases">
        <title>Genomic Encyclopedia of Type Strains, Phase V (KMG-V): Genome sequencing to study the core and pangenomes of soil and plant-associated prokaryotes.</title>
        <authorList>
            <person name="Whitman W."/>
        </authorList>
    </citation>
    <scope>NUCLEOTIDE SEQUENCE</scope>
    <source>
        <strain evidence="12">PS</strain>
    </source>
</reference>
<feature type="binding site" evidence="9">
    <location>
        <position position="100"/>
    </location>
    <ligand>
        <name>[4Fe-4S] cluster</name>
        <dbReference type="ChEBI" id="CHEBI:49883"/>
        <label>2</label>
        <note>4Fe-4S-S-AdoMet</note>
    </ligand>
</feature>
<dbReference type="InterPro" id="IPR013785">
    <property type="entry name" value="Aldolase_TIM"/>
</dbReference>
<evidence type="ECO:0000256" key="10">
    <source>
        <dbReference type="SAM" id="MobiDB-lite"/>
    </source>
</evidence>
<feature type="binding site" evidence="9">
    <location>
        <position position="97"/>
    </location>
    <ligand>
        <name>[4Fe-4S] cluster</name>
        <dbReference type="ChEBI" id="CHEBI:49883"/>
        <label>2</label>
        <note>4Fe-4S-S-AdoMet</note>
    </ligand>
</feature>
<dbReference type="EMBL" id="JANUCQ010000003">
    <property type="protein sequence ID" value="MCS3922630.1"/>
    <property type="molecule type" value="Genomic_DNA"/>
</dbReference>
<comment type="subcellular location">
    <subcellularLocation>
        <location evidence="9">Cytoplasm</location>
    </subcellularLocation>
</comment>
<dbReference type="InterPro" id="IPR007197">
    <property type="entry name" value="rSAM"/>
</dbReference>
<accession>A0ABT2EZR7</accession>
<dbReference type="InterPro" id="IPR013917">
    <property type="entry name" value="tRNA_wybutosine-synth"/>
</dbReference>
<keyword evidence="2 9" id="KW-0949">S-adenosyl-L-methionine</keyword>
<evidence type="ECO:0000256" key="3">
    <source>
        <dbReference type="ARBA" id="ARBA00022694"/>
    </source>
</evidence>